<accession>A0A4Z1E7E2</accession>
<protein>
    <submittedName>
        <fullName evidence="2">GCN5-related N-acetyltransferase</fullName>
    </submittedName>
</protein>
<dbReference type="CDD" id="cd04301">
    <property type="entry name" value="NAT_SF"/>
    <property type="match status" value="1"/>
</dbReference>
<proteinExistence type="predicted"/>
<dbReference type="GO" id="GO:0016747">
    <property type="term" value="F:acyltransferase activity, transferring groups other than amino-acyl groups"/>
    <property type="evidence" value="ECO:0007669"/>
    <property type="project" value="InterPro"/>
</dbReference>
<keyword evidence="3" id="KW-1185">Reference proteome</keyword>
<reference evidence="2 3" key="1">
    <citation type="submission" date="2018-11" db="EMBL/GenBank/DDBJ databases">
        <title>Complete genome sequencing of the Actinobacteria Serinibacter sp. K3-2.</title>
        <authorList>
            <person name="Rakitin A.L."/>
            <person name="Beletsky A.V."/>
            <person name="Mardanov A.V."/>
            <person name="Ravin N.V."/>
            <person name="Gromova A.S."/>
            <person name="Filippova S.N."/>
            <person name="Gal'Chenko V.F."/>
        </authorList>
    </citation>
    <scope>NUCLEOTIDE SEQUENCE [LARGE SCALE GENOMIC DNA]</scope>
    <source>
        <strain evidence="2 3">K3-2</strain>
    </source>
</reference>
<dbReference type="Proteomes" id="UP000297318">
    <property type="component" value="Unassembled WGS sequence"/>
</dbReference>
<dbReference type="PROSITE" id="PS51186">
    <property type="entry name" value="GNAT"/>
    <property type="match status" value="1"/>
</dbReference>
<dbReference type="Gene3D" id="3.40.630.30">
    <property type="match status" value="1"/>
</dbReference>
<dbReference type="OrthoDB" id="4119890at2"/>
<evidence type="ECO:0000313" key="3">
    <source>
        <dbReference type="Proteomes" id="UP000297318"/>
    </source>
</evidence>
<sequence>MSSTARTDHPAVAGLELRPLTFPTSLDDADPHAADFLAMVDVRNEIHRLVSGHDDHCFPAAELLPHYAPQPWEIRRMWLLLLDGVPVGRVGVDLPLEGAQTLALFFIDLHPDVWGRGIGTTALALVERTAREHGRTMLQTYVEHPEVPGPRLPAPTGFGSVPSEAHNVRFLVGHGFVLEQIERNSVLDLTAPTDGVERLLAQARERSTDYRTVSWFAPTPPEHVAGYAWLKSRMATDVPAAELEVPEEIWDAERIAVHDARYTSVGRILHVVAAQHVATGELCAFNELVIGVDRTGASHQEDTLVLKEHRGHRLGMLVKCENLLRWREIAPRSPRVMTYNAEENRPMLDINEELGFVAVAYEGAWQKQLH</sequence>
<feature type="domain" description="N-acetyltransferase" evidence="1">
    <location>
        <begin position="15"/>
        <end position="202"/>
    </location>
</feature>
<organism evidence="2 3">
    <name type="scientific">Serinibacter arcticus</name>
    <dbReference type="NCBI Taxonomy" id="1655435"/>
    <lineage>
        <taxon>Bacteria</taxon>
        <taxon>Bacillati</taxon>
        <taxon>Actinomycetota</taxon>
        <taxon>Actinomycetes</taxon>
        <taxon>Micrococcales</taxon>
        <taxon>Beutenbergiaceae</taxon>
        <taxon>Serinibacter</taxon>
    </lineage>
</organism>
<dbReference type="Pfam" id="PF00583">
    <property type="entry name" value="Acetyltransf_1"/>
    <property type="match status" value="1"/>
</dbReference>
<keyword evidence="2" id="KW-0808">Transferase</keyword>
<dbReference type="AlphaFoldDB" id="A0A4Z1E7E2"/>
<dbReference type="InterPro" id="IPR000182">
    <property type="entry name" value="GNAT_dom"/>
</dbReference>
<dbReference type="RefSeq" id="WP_135849581.1">
    <property type="nucleotide sequence ID" value="NZ_RHPJ01000002.1"/>
</dbReference>
<name>A0A4Z1E7E2_9MICO</name>
<gene>
    <name evidence="2" type="ORF">SERN_1611</name>
</gene>
<evidence type="ECO:0000259" key="1">
    <source>
        <dbReference type="PROSITE" id="PS51186"/>
    </source>
</evidence>
<dbReference type="SUPFAM" id="SSF55729">
    <property type="entry name" value="Acyl-CoA N-acyltransferases (Nat)"/>
    <property type="match status" value="1"/>
</dbReference>
<evidence type="ECO:0000313" key="2">
    <source>
        <dbReference type="EMBL" id="TGO05607.1"/>
    </source>
</evidence>
<comment type="caution">
    <text evidence="2">The sequence shown here is derived from an EMBL/GenBank/DDBJ whole genome shotgun (WGS) entry which is preliminary data.</text>
</comment>
<dbReference type="EMBL" id="RHPJ01000002">
    <property type="protein sequence ID" value="TGO05607.1"/>
    <property type="molecule type" value="Genomic_DNA"/>
</dbReference>
<dbReference type="InterPro" id="IPR016181">
    <property type="entry name" value="Acyl_CoA_acyltransferase"/>
</dbReference>